<protein>
    <submittedName>
        <fullName evidence="2">GH19588</fullName>
    </submittedName>
</protein>
<dbReference type="AlphaFoldDB" id="B4JHS7"/>
<gene>
    <name evidence="2" type="primary">Dgri\GH19588</name>
    <name evidence="2" type="ORF">Dgri_GH19588</name>
</gene>
<sequence length="70" mass="8115">MPRPRTESESDGETDSRTPDPSPNDEETMLWEPAVQRTSSVFRRMMRVSDTRHESATNTIRRYDESIATI</sequence>
<dbReference type="HOGENOM" id="CLU_2760442_0_0_1"/>
<name>B4JHS7_DROGR</name>
<dbReference type="InParanoid" id="B4JHS7"/>
<feature type="region of interest" description="Disordered" evidence="1">
    <location>
        <begin position="1"/>
        <end position="31"/>
    </location>
</feature>
<evidence type="ECO:0000313" key="3">
    <source>
        <dbReference type="Proteomes" id="UP000001070"/>
    </source>
</evidence>
<accession>B4JHS7</accession>
<organism evidence="3">
    <name type="scientific">Drosophila grimshawi</name>
    <name type="common">Hawaiian fruit fly</name>
    <name type="synonym">Idiomyia grimshawi</name>
    <dbReference type="NCBI Taxonomy" id="7222"/>
    <lineage>
        <taxon>Eukaryota</taxon>
        <taxon>Metazoa</taxon>
        <taxon>Ecdysozoa</taxon>
        <taxon>Arthropoda</taxon>
        <taxon>Hexapoda</taxon>
        <taxon>Insecta</taxon>
        <taxon>Pterygota</taxon>
        <taxon>Neoptera</taxon>
        <taxon>Endopterygota</taxon>
        <taxon>Diptera</taxon>
        <taxon>Brachycera</taxon>
        <taxon>Muscomorpha</taxon>
        <taxon>Ephydroidea</taxon>
        <taxon>Drosophilidae</taxon>
        <taxon>Drosophila</taxon>
        <taxon>Hawaiian Drosophila</taxon>
    </lineage>
</organism>
<keyword evidence="3" id="KW-1185">Reference proteome</keyword>
<dbReference type="EMBL" id="CH916369">
    <property type="protein sequence ID" value="EDV93916.1"/>
    <property type="molecule type" value="Genomic_DNA"/>
</dbReference>
<evidence type="ECO:0000256" key="1">
    <source>
        <dbReference type="SAM" id="MobiDB-lite"/>
    </source>
</evidence>
<dbReference type="Proteomes" id="UP000001070">
    <property type="component" value="Unassembled WGS sequence"/>
</dbReference>
<proteinExistence type="predicted"/>
<feature type="compositionally biased region" description="Basic and acidic residues" evidence="1">
    <location>
        <begin position="1"/>
        <end position="18"/>
    </location>
</feature>
<evidence type="ECO:0000313" key="2">
    <source>
        <dbReference type="EMBL" id="EDV93916.1"/>
    </source>
</evidence>
<reference evidence="2 3" key="1">
    <citation type="journal article" date="2007" name="Nature">
        <title>Evolution of genes and genomes on the Drosophila phylogeny.</title>
        <authorList>
            <consortium name="Drosophila 12 Genomes Consortium"/>
            <person name="Clark A.G."/>
            <person name="Eisen M.B."/>
            <person name="Smith D.R."/>
            <person name="Bergman C.M."/>
            <person name="Oliver B."/>
            <person name="Markow T.A."/>
            <person name="Kaufman T.C."/>
            <person name="Kellis M."/>
            <person name="Gelbart W."/>
            <person name="Iyer V.N."/>
            <person name="Pollard D.A."/>
            <person name="Sackton T.B."/>
            <person name="Larracuente A.M."/>
            <person name="Singh N.D."/>
            <person name="Abad J.P."/>
            <person name="Abt D.N."/>
            <person name="Adryan B."/>
            <person name="Aguade M."/>
            <person name="Akashi H."/>
            <person name="Anderson W.W."/>
            <person name="Aquadro C.F."/>
            <person name="Ardell D.H."/>
            <person name="Arguello R."/>
            <person name="Artieri C.G."/>
            <person name="Barbash D.A."/>
            <person name="Barker D."/>
            <person name="Barsanti P."/>
            <person name="Batterham P."/>
            <person name="Batzoglou S."/>
            <person name="Begun D."/>
            <person name="Bhutkar A."/>
            <person name="Blanco E."/>
            <person name="Bosak S.A."/>
            <person name="Bradley R.K."/>
            <person name="Brand A.D."/>
            <person name="Brent M.R."/>
            <person name="Brooks A.N."/>
            <person name="Brown R.H."/>
            <person name="Butlin R.K."/>
            <person name="Caggese C."/>
            <person name="Calvi B.R."/>
            <person name="Bernardo de Carvalho A."/>
            <person name="Caspi A."/>
            <person name="Castrezana S."/>
            <person name="Celniker S.E."/>
            <person name="Chang J.L."/>
            <person name="Chapple C."/>
            <person name="Chatterji S."/>
            <person name="Chinwalla A."/>
            <person name="Civetta A."/>
            <person name="Clifton S.W."/>
            <person name="Comeron J.M."/>
            <person name="Costello J.C."/>
            <person name="Coyne J.A."/>
            <person name="Daub J."/>
            <person name="David R.G."/>
            <person name="Delcher A.L."/>
            <person name="Delehaunty K."/>
            <person name="Do C.B."/>
            <person name="Ebling H."/>
            <person name="Edwards K."/>
            <person name="Eickbush T."/>
            <person name="Evans J.D."/>
            <person name="Filipski A."/>
            <person name="Findeiss S."/>
            <person name="Freyhult E."/>
            <person name="Fulton L."/>
            <person name="Fulton R."/>
            <person name="Garcia A.C."/>
            <person name="Gardiner A."/>
            <person name="Garfield D.A."/>
            <person name="Garvin B.E."/>
            <person name="Gibson G."/>
            <person name="Gilbert D."/>
            <person name="Gnerre S."/>
            <person name="Godfrey J."/>
            <person name="Good R."/>
            <person name="Gotea V."/>
            <person name="Gravely B."/>
            <person name="Greenberg A.J."/>
            <person name="Griffiths-Jones S."/>
            <person name="Gross S."/>
            <person name="Guigo R."/>
            <person name="Gustafson E.A."/>
            <person name="Haerty W."/>
            <person name="Hahn M.W."/>
            <person name="Halligan D.L."/>
            <person name="Halpern A.L."/>
            <person name="Halter G.M."/>
            <person name="Han M.V."/>
            <person name="Heger A."/>
            <person name="Hillier L."/>
            <person name="Hinrichs A.S."/>
            <person name="Holmes I."/>
            <person name="Hoskins R.A."/>
            <person name="Hubisz M.J."/>
            <person name="Hultmark D."/>
            <person name="Huntley M.A."/>
            <person name="Jaffe D.B."/>
            <person name="Jagadeeshan S."/>
            <person name="Jeck W.R."/>
            <person name="Johnson J."/>
            <person name="Jones C.D."/>
            <person name="Jordan W.C."/>
            <person name="Karpen G.H."/>
            <person name="Kataoka E."/>
            <person name="Keightley P.D."/>
            <person name="Kheradpour P."/>
            <person name="Kirkness E.F."/>
            <person name="Koerich L.B."/>
            <person name="Kristiansen K."/>
            <person name="Kudrna D."/>
            <person name="Kulathinal R.J."/>
            <person name="Kumar S."/>
            <person name="Kwok R."/>
            <person name="Lander E."/>
            <person name="Langley C.H."/>
            <person name="Lapoint R."/>
            <person name="Lazzaro B.P."/>
            <person name="Lee S.J."/>
            <person name="Levesque L."/>
            <person name="Li R."/>
            <person name="Lin C.F."/>
            <person name="Lin M.F."/>
            <person name="Lindblad-Toh K."/>
            <person name="Llopart A."/>
            <person name="Long M."/>
            <person name="Low L."/>
            <person name="Lozovsky E."/>
            <person name="Lu J."/>
            <person name="Luo M."/>
            <person name="Machado C.A."/>
            <person name="Makalowski W."/>
            <person name="Marzo M."/>
            <person name="Matsuda M."/>
            <person name="Matzkin L."/>
            <person name="McAllister B."/>
            <person name="McBride C.S."/>
            <person name="McKernan B."/>
            <person name="McKernan K."/>
            <person name="Mendez-Lago M."/>
            <person name="Minx P."/>
            <person name="Mollenhauer M.U."/>
            <person name="Montooth K."/>
            <person name="Mount S.M."/>
            <person name="Mu X."/>
            <person name="Myers E."/>
            <person name="Negre B."/>
            <person name="Newfeld S."/>
            <person name="Nielsen R."/>
            <person name="Noor M.A."/>
            <person name="O'Grady P."/>
            <person name="Pachter L."/>
            <person name="Papaceit M."/>
            <person name="Parisi M.J."/>
            <person name="Parisi M."/>
            <person name="Parts L."/>
            <person name="Pedersen J.S."/>
            <person name="Pesole G."/>
            <person name="Phillippy A.M."/>
            <person name="Ponting C.P."/>
            <person name="Pop M."/>
            <person name="Porcelli D."/>
            <person name="Powell J.R."/>
            <person name="Prohaska S."/>
            <person name="Pruitt K."/>
            <person name="Puig M."/>
            <person name="Quesneville H."/>
            <person name="Ram K.R."/>
            <person name="Rand D."/>
            <person name="Rasmussen M.D."/>
            <person name="Reed L.K."/>
            <person name="Reenan R."/>
            <person name="Reily A."/>
            <person name="Remington K.A."/>
            <person name="Rieger T.T."/>
            <person name="Ritchie M.G."/>
            <person name="Robin C."/>
            <person name="Rogers Y.H."/>
            <person name="Rohde C."/>
            <person name="Rozas J."/>
            <person name="Rubenfield M.J."/>
            <person name="Ruiz A."/>
            <person name="Russo S."/>
            <person name="Salzberg S.L."/>
            <person name="Sanchez-Gracia A."/>
            <person name="Saranga D.J."/>
            <person name="Sato H."/>
            <person name="Schaeffer S.W."/>
            <person name="Schatz M.C."/>
            <person name="Schlenke T."/>
            <person name="Schwartz R."/>
            <person name="Segarra C."/>
            <person name="Singh R.S."/>
            <person name="Sirot L."/>
            <person name="Sirota M."/>
            <person name="Sisneros N.B."/>
            <person name="Smith C.D."/>
            <person name="Smith T.F."/>
            <person name="Spieth J."/>
            <person name="Stage D.E."/>
            <person name="Stark A."/>
            <person name="Stephan W."/>
            <person name="Strausberg R.L."/>
            <person name="Strempel S."/>
            <person name="Sturgill D."/>
            <person name="Sutton G."/>
            <person name="Sutton G.G."/>
            <person name="Tao W."/>
            <person name="Teichmann S."/>
            <person name="Tobari Y.N."/>
            <person name="Tomimura Y."/>
            <person name="Tsolas J.M."/>
            <person name="Valente V.L."/>
            <person name="Venter E."/>
            <person name="Venter J.C."/>
            <person name="Vicario S."/>
            <person name="Vieira F.G."/>
            <person name="Vilella A.J."/>
            <person name="Villasante A."/>
            <person name="Walenz B."/>
            <person name="Wang J."/>
            <person name="Wasserman M."/>
            <person name="Watts T."/>
            <person name="Wilson D."/>
            <person name="Wilson R.K."/>
            <person name="Wing R.A."/>
            <person name="Wolfner M.F."/>
            <person name="Wong A."/>
            <person name="Wong G.K."/>
            <person name="Wu C.I."/>
            <person name="Wu G."/>
            <person name="Yamamoto D."/>
            <person name="Yang H.P."/>
            <person name="Yang S.P."/>
            <person name="Yorke J.A."/>
            <person name="Yoshida K."/>
            <person name="Zdobnov E."/>
            <person name="Zhang P."/>
            <person name="Zhang Y."/>
            <person name="Zimin A.V."/>
            <person name="Baldwin J."/>
            <person name="Abdouelleil A."/>
            <person name="Abdulkadir J."/>
            <person name="Abebe A."/>
            <person name="Abera B."/>
            <person name="Abreu J."/>
            <person name="Acer S.C."/>
            <person name="Aftuck L."/>
            <person name="Alexander A."/>
            <person name="An P."/>
            <person name="Anderson E."/>
            <person name="Anderson S."/>
            <person name="Arachi H."/>
            <person name="Azer M."/>
            <person name="Bachantsang P."/>
            <person name="Barry A."/>
            <person name="Bayul T."/>
            <person name="Berlin A."/>
            <person name="Bessette D."/>
            <person name="Bloom T."/>
            <person name="Blye J."/>
            <person name="Boguslavskiy L."/>
            <person name="Bonnet C."/>
            <person name="Boukhgalter B."/>
            <person name="Bourzgui I."/>
            <person name="Brown A."/>
            <person name="Cahill P."/>
            <person name="Channer S."/>
            <person name="Cheshatsang Y."/>
            <person name="Chuda L."/>
            <person name="Citroen M."/>
            <person name="Collymore A."/>
            <person name="Cooke P."/>
            <person name="Costello M."/>
            <person name="D'Aco K."/>
            <person name="Daza R."/>
            <person name="De Haan G."/>
            <person name="DeGray S."/>
            <person name="DeMaso C."/>
            <person name="Dhargay N."/>
            <person name="Dooley K."/>
            <person name="Dooley E."/>
            <person name="Doricent M."/>
            <person name="Dorje P."/>
            <person name="Dorjee K."/>
            <person name="Dupes A."/>
            <person name="Elong R."/>
            <person name="Falk J."/>
            <person name="Farina A."/>
            <person name="Faro S."/>
            <person name="Ferguson D."/>
            <person name="Fisher S."/>
            <person name="Foley C.D."/>
            <person name="Franke A."/>
            <person name="Friedrich D."/>
            <person name="Gadbois L."/>
            <person name="Gearin G."/>
            <person name="Gearin C.R."/>
            <person name="Giannoukos G."/>
            <person name="Goode T."/>
            <person name="Graham J."/>
            <person name="Grandbois E."/>
            <person name="Grewal S."/>
            <person name="Gyaltsen K."/>
            <person name="Hafez N."/>
            <person name="Hagos B."/>
            <person name="Hall J."/>
            <person name="Henson C."/>
            <person name="Hollinger A."/>
            <person name="Honan T."/>
            <person name="Huard M.D."/>
            <person name="Hughes L."/>
            <person name="Hurhula B."/>
            <person name="Husby M.E."/>
            <person name="Kamat A."/>
            <person name="Kanga B."/>
            <person name="Kashin S."/>
            <person name="Khazanovich D."/>
            <person name="Kisner P."/>
            <person name="Lance K."/>
            <person name="Lara M."/>
            <person name="Lee W."/>
            <person name="Lennon N."/>
            <person name="Letendre F."/>
            <person name="LeVine R."/>
            <person name="Lipovsky A."/>
            <person name="Liu X."/>
            <person name="Liu J."/>
            <person name="Liu S."/>
            <person name="Lokyitsang T."/>
            <person name="Lokyitsang Y."/>
            <person name="Lubonja R."/>
            <person name="Lui A."/>
            <person name="MacDonald P."/>
            <person name="Magnisalis V."/>
            <person name="Maru K."/>
            <person name="Matthews C."/>
            <person name="McCusker W."/>
            <person name="McDonough S."/>
            <person name="Mehta T."/>
            <person name="Meldrim J."/>
            <person name="Meneus L."/>
            <person name="Mihai O."/>
            <person name="Mihalev A."/>
            <person name="Mihova T."/>
            <person name="Mittelman R."/>
            <person name="Mlenga V."/>
            <person name="Montmayeur A."/>
            <person name="Mulrain L."/>
            <person name="Navidi A."/>
            <person name="Naylor J."/>
            <person name="Negash T."/>
            <person name="Nguyen T."/>
            <person name="Nguyen N."/>
            <person name="Nicol R."/>
            <person name="Norbu C."/>
            <person name="Norbu N."/>
            <person name="Novod N."/>
            <person name="O'Neill B."/>
            <person name="Osman S."/>
            <person name="Markiewicz E."/>
            <person name="Oyono O.L."/>
            <person name="Patti C."/>
            <person name="Phunkhang P."/>
            <person name="Pierre F."/>
            <person name="Priest M."/>
            <person name="Raghuraman S."/>
            <person name="Rege F."/>
            <person name="Reyes R."/>
            <person name="Rise C."/>
            <person name="Rogov P."/>
            <person name="Ross K."/>
            <person name="Ryan E."/>
            <person name="Settipalli S."/>
            <person name="Shea T."/>
            <person name="Sherpa N."/>
            <person name="Shi L."/>
            <person name="Shih D."/>
            <person name="Sparrow T."/>
            <person name="Spaulding J."/>
            <person name="Stalker J."/>
            <person name="Stange-Thomann N."/>
            <person name="Stavropoulos S."/>
            <person name="Stone C."/>
            <person name="Strader C."/>
            <person name="Tesfaye S."/>
            <person name="Thomson T."/>
            <person name="Thoulutsang Y."/>
            <person name="Thoulutsang D."/>
            <person name="Topham K."/>
            <person name="Topping I."/>
            <person name="Tsamla T."/>
            <person name="Vassiliev H."/>
            <person name="Vo A."/>
            <person name="Wangchuk T."/>
            <person name="Wangdi T."/>
            <person name="Weiand M."/>
            <person name="Wilkinson J."/>
            <person name="Wilson A."/>
            <person name="Yadav S."/>
            <person name="Young G."/>
            <person name="Yu Q."/>
            <person name="Zembek L."/>
            <person name="Zhong D."/>
            <person name="Zimmer A."/>
            <person name="Zwirko Z."/>
            <person name="Jaffe D.B."/>
            <person name="Alvarez P."/>
            <person name="Brockman W."/>
            <person name="Butler J."/>
            <person name="Chin C."/>
            <person name="Gnerre S."/>
            <person name="Grabherr M."/>
            <person name="Kleber M."/>
            <person name="Mauceli E."/>
            <person name="MacCallum I."/>
        </authorList>
    </citation>
    <scope>NUCLEOTIDE SEQUENCE [LARGE SCALE GENOMIC DNA]</scope>
    <source>
        <strain evidence="3">Tucson 15287-2541.00</strain>
    </source>
</reference>